<dbReference type="Proteomes" id="UP000188912">
    <property type="component" value="Chromosome"/>
</dbReference>
<keyword evidence="7" id="KW-0479">Metal-binding</keyword>
<dbReference type="InterPro" id="IPR002481">
    <property type="entry name" value="FUR"/>
</dbReference>
<dbReference type="SUPFAM" id="SSF46785">
    <property type="entry name" value="Winged helix' DNA-binding domain"/>
    <property type="match status" value="1"/>
</dbReference>
<gene>
    <name evidence="8" type="ORF">BHV28_08380</name>
</gene>
<keyword evidence="3 7" id="KW-0862">Zinc</keyword>
<keyword evidence="5" id="KW-0238">DNA-binding</keyword>
<dbReference type="Gene3D" id="1.10.10.10">
    <property type="entry name" value="Winged helix-like DNA-binding domain superfamily/Winged helix DNA-binding domain"/>
    <property type="match status" value="1"/>
</dbReference>
<dbReference type="STRING" id="1902579.BHV28_08380"/>
<dbReference type="InterPro" id="IPR043135">
    <property type="entry name" value="Fur_C"/>
</dbReference>
<dbReference type="GO" id="GO:0045892">
    <property type="term" value="P:negative regulation of DNA-templated transcription"/>
    <property type="evidence" value="ECO:0007669"/>
    <property type="project" value="TreeGrafter"/>
</dbReference>
<dbReference type="InterPro" id="IPR036388">
    <property type="entry name" value="WH-like_DNA-bd_sf"/>
</dbReference>
<evidence type="ECO:0000256" key="4">
    <source>
        <dbReference type="ARBA" id="ARBA00023015"/>
    </source>
</evidence>
<accession>A0A1U9JUI2</accession>
<organism evidence="8 9">
    <name type="scientific">Candidatus Tokpelaia hoelldobleri</name>
    <dbReference type="NCBI Taxonomy" id="1902579"/>
    <lineage>
        <taxon>Bacteria</taxon>
        <taxon>Pseudomonadati</taxon>
        <taxon>Pseudomonadota</taxon>
        <taxon>Alphaproteobacteria</taxon>
        <taxon>Hyphomicrobiales</taxon>
        <taxon>Candidatus Tokpelaia</taxon>
    </lineage>
</organism>
<evidence type="ECO:0000256" key="2">
    <source>
        <dbReference type="ARBA" id="ARBA00022491"/>
    </source>
</evidence>
<evidence type="ECO:0000256" key="1">
    <source>
        <dbReference type="ARBA" id="ARBA00007957"/>
    </source>
</evidence>
<dbReference type="Gene3D" id="3.30.1490.190">
    <property type="match status" value="1"/>
</dbReference>
<name>A0A1U9JUI2_9HYPH</name>
<dbReference type="InterPro" id="IPR036390">
    <property type="entry name" value="WH_DNA-bd_sf"/>
</dbReference>
<evidence type="ECO:0000256" key="5">
    <source>
        <dbReference type="ARBA" id="ARBA00023125"/>
    </source>
</evidence>
<sequence>MPHHHTPSSPPPLTRNQRHVLDVLLRGKTALSAYNILGQLRGQGFRAPLQVYRALEKLIDLGLVHRLESLNAFVACSHQNCNNHELVAFAICQKCGIIAEFDNENIANDITKHMQTMHFQPTTTALEIRGLCKKCK</sequence>
<evidence type="ECO:0000256" key="6">
    <source>
        <dbReference type="ARBA" id="ARBA00023163"/>
    </source>
</evidence>
<keyword evidence="4" id="KW-0805">Transcription regulation</keyword>
<feature type="binding site" evidence="7">
    <location>
        <position position="95"/>
    </location>
    <ligand>
        <name>Zn(2+)</name>
        <dbReference type="ChEBI" id="CHEBI:29105"/>
    </ligand>
</feature>
<feature type="binding site" evidence="7">
    <location>
        <position position="92"/>
    </location>
    <ligand>
        <name>Zn(2+)</name>
        <dbReference type="ChEBI" id="CHEBI:29105"/>
    </ligand>
</feature>
<dbReference type="GO" id="GO:0003700">
    <property type="term" value="F:DNA-binding transcription factor activity"/>
    <property type="evidence" value="ECO:0007669"/>
    <property type="project" value="InterPro"/>
</dbReference>
<evidence type="ECO:0000313" key="8">
    <source>
        <dbReference type="EMBL" id="AQS41537.1"/>
    </source>
</evidence>
<feature type="binding site" evidence="7">
    <location>
        <position position="132"/>
    </location>
    <ligand>
        <name>Zn(2+)</name>
        <dbReference type="ChEBI" id="CHEBI:29105"/>
    </ligand>
</feature>
<dbReference type="GO" id="GO:0000976">
    <property type="term" value="F:transcription cis-regulatory region binding"/>
    <property type="evidence" value="ECO:0007669"/>
    <property type="project" value="TreeGrafter"/>
</dbReference>
<comment type="similarity">
    <text evidence="1">Belongs to the Fur family.</text>
</comment>
<reference evidence="8 9" key="1">
    <citation type="journal article" date="2010" name="Science">
        <title>Genomic comparison of the ants Camponotus floridanus and Harpegnathos saltator.</title>
        <authorList>
            <person name="Bonasio R."/>
            <person name="Zhang G."/>
            <person name="Ye C."/>
            <person name="Mutti N.S."/>
            <person name="Fang X."/>
            <person name="Qin N."/>
            <person name="Donahue G."/>
            <person name="Yang P."/>
            <person name="Li Q."/>
            <person name="Li C."/>
            <person name="Zhang P."/>
            <person name="Huang Z."/>
            <person name="Berger S.L."/>
            <person name="Reinberg D."/>
            <person name="Wang J."/>
            <person name="Liebig J."/>
        </authorList>
    </citation>
    <scope>NUCLEOTIDE SEQUENCE [LARGE SCALE GENOMIC DNA]</scope>
    <source>
        <strain evidence="8 9">Hsal</strain>
    </source>
</reference>
<dbReference type="GO" id="GO:0008270">
    <property type="term" value="F:zinc ion binding"/>
    <property type="evidence" value="ECO:0007669"/>
    <property type="project" value="TreeGrafter"/>
</dbReference>
<keyword evidence="6" id="KW-0804">Transcription</keyword>
<dbReference type="KEGG" id="thd:BHV28_08380"/>
<dbReference type="GO" id="GO:0005829">
    <property type="term" value="C:cytosol"/>
    <property type="evidence" value="ECO:0007669"/>
    <property type="project" value="TreeGrafter"/>
</dbReference>
<dbReference type="GO" id="GO:1900376">
    <property type="term" value="P:regulation of secondary metabolite biosynthetic process"/>
    <property type="evidence" value="ECO:0007669"/>
    <property type="project" value="TreeGrafter"/>
</dbReference>
<evidence type="ECO:0000256" key="3">
    <source>
        <dbReference type="ARBA" id="ARBA00022833"/>
    </source>
</evidence>
<keyword evidence="9" id="KW-1185">Reference proteome</keyword>
<dbReference type="EMBL" id="CP017315">
    <property type="protein sequence ID" value="AQS41537.1"/>
    <property type="molecule type" value="Genomic_DNA"/>
</dbReference>
<dbReference type="PANTHER" id="PTHR33202">
    <property type="entry name" value="ZINC UPTAKE REGULATION PROTEIN"/>
    <property type="match status" value="1"/>
</dbReference>
<comment type="cofactor">
    <cofactor evidence="7">
        <name>Zn(2+)</name>
        <dbReference type="ChEBI" id="CHEBI:29105"/>
    </cofactor>
    <text evidence="7">Binds 1 zinc ion per subunit.</text>
</comment>
<reference evidence="8 9" key="2">
    <citation type="journal article" date="2016" name="Sci. Rep.">
        <title>The genome of Rhizobiales bacteria in predatory ants reveals urease gene functions but no genes for nitrogen fixation.</title>
        <authorList>
            <person name="Neuvonen M.M."/>
            <person name="Tamarit D."/>
            <person name="Naslund K."/>
            <person name="Liebig J."/>
            <person name="Feldhaar H."/>
            <person name="Moran N.A."/>
            <person name="Guy L."/>
            <person name="Andersson S.G."/>
        </authorList>
    </citation>
    <scope>NUCLEOTIDE SEQUENCE [LARGE SCALE GENOMIC DNA]</scope>
    <source>
        <strain evidence="8 9">Hsal</strain>
    </source>
</reference>
<dbReference type="PANTHER" id="PTHR33202:SF6">
    <property type="entry name" value="ZINC UPTAKE REGULATION PROTEIN"/>
    <property type="match status" value="1"/>
</dbReference>
<dbReference type="Pfam" id="PF01475">
    <property type="entry name" value="FUR"/>
    <property type="match status" value="1"/>
</dbReference>
<proteinExistence type="inferred from homology"/>
<evidence type="ECO:0000313" key="9">
    <source>
        <dbReference type="Proteomes" id="UP000188912"/>
    </source>
</evidence>
<keyword evidence="2" id="KW-0678">Repressor</keyword>
<dbReference type="AlphaFoldDB" id="A0A1U9JUI2"/>
<feature type="binding site" evidence="7">
    <location>
        <position position="135"/>
    </location>
    <ligand>
        <name>Zn(2+)</name>
        <dbReference type="ChEBI" id="CHEBI:29105"/>
    </ligand>
</feature>
<evidence type="ECO:0000256" key="7">
    <source>
        <dbReference type="PIRSR" id="PIRSR602481-1"/>
    </source>
</evidence>
<protein>
    <submittedName>
        <fullName evidence="8">Ferric uptake regulator Fur family protein</fullName>
    </submittedName>
</protein>